<evidence type="ECO:0000313" key="2">
    <source>
        <dbReference type="Proteomes" id="UP000218811"/>
    </source>
</evidence>
<dbReference type="EMBL" id="KB468135">
    <property type="protein sequence ID" value="PCH42804.1"/>
    <property type="molecule type" value="Genomic_DNA"/>
</dbReference>
<keyword evidence="2" id="KW-1185">Reference proteome</keyword>
<name>A0A2H3K1B0_WOLCO</name>
<gene>
    <name evidence="1" type="ORF">WOLCODRAFT_164029</name>
</gene>
<dbReference type="Proteomes" id="UP000218811">
    <property type="component" value="Unassembled WGS sequence"/>
</dbReference>
<organism evidence="1 2">
    <name type="scientific">Wolfiporia cocos (strain MD-104)</name>
    <name type="common">Brown rot fungus</name>
    <dbReference type="NCBI Taxonomy" id="742152"/>
    <lineage>
        <taxon>Eukaryota</taxon>
        <taxon>Fungi</taxon>
        <taxon>Dikarya</taxon>
        <taxon>Basidiomycota</taxon>
        <taxon>Agaricomycotina</taxon>
        <taxon>Agaricomycetes</taxon>
        <taxon>Polyporales</taxon>
        <taxon>Phaeolaceae</taxon>
        <taxon>Wolfiporia</taxon>
    </lineage>
</organism>
<reference evidence="1 2" key="1">
    <citation type="journal article" date="2012" name="Science">
        <title>The Paleozoic origin of enzymatic lignin decomposition reconstructed from 31 fungal genomes.</title>
        <authorList>
            <person name="Floudas D."/>
            <person name="Binder M."/>
            <person name="Riley R."/>
            <person name="Barry K."/>
            <person name="Blanchette R.A."/>
            <person name="Henrissat B."/>
            <person name="Martinez A.T."/>
            <person name="Otillar R."/>
            <person name="Spatafora J.W."/>
            <person name="Yadav J.S."/>
            <person name="Aerts A."/>
            <person name="Benoit I."/>
            <person name="Boyd A."/>
            <person name="Carlson A."/>
            <person name="Copeland A."/>
            <person name="Coutinho P.M."/>
            <person name="de Vries R.P."/>
            <person name="Ferreira P."/>
            <person name="Findley K."/>
            <person name="Foster B."/>
            <person name="Gaskell J."/>
            <person name="Glotzer D."/>
            <person name="Gorecki P."/>
            <person name="Heitman J."/>
            <person name="Hesse C."/>
            <person name="Hori C."/>
            <person name="Igarashi K."/>
            <person name="Jurgens J.A."/>
            <person name="Kallen N."/>
            <person name="Kersten P."/>
            <person name="Kohler A."/>
            <person name="Kuees U."/>
            <person name="Kumar T.K.A."/>
            <person name="Kuo A."/>
            <person name="LaButti K."/>
            <person name="Larrondo L.F."/>
            <person name="Lindquist E."/>
            <person name="Ling A."/>
            <person name="Lombard V."/>
            <person name="Lucas S."/>
            <person name="Lundell T."/>
            <person name="Martin R."/>
            <person name="McLaughlin D.J."/>
            <person name="Morgenstern I."/>
            <person name="Morin E."/>
            <person name="Murat C."/>
            <person name="Nagy L.G."/>
            <person name="Nolan M."/>
            <person name="Ohm R.A."/>
            <person name="Patyshakuliyeva A."/>
            <person name="Rokas A."/>
            <person name="Ruiz-Duenas F.J."/>
            <person name="Sabat G."/>
            <person name="Salamov A."/>
            <person name="Samejima M."/>
            <person name="Schmutz J."/>
            <person name="Slot J.C."/>
            <person name="St John F."/>
            <person name="Stenlid J."/>
            <person name="Sun H."/>
            <person name="Sun S."/>
            <person name="Syed K."/>
            <person name="Tsang A."/>
            <person name="Wiebenga A."/>
            <person name="Young D."/>
            <person name="Pisabarro A."/>
            <person name="Eastwood D.C."/>
            <person name="Martin F."/>
            <person name="Cullen D."/>
            <person name="Grigoriev I.V."/>
            <person name="Hibbett D.S."/>
        </authorList>
    </citation>
    <scope>NUCLEOTIDE SEQUENCE [LARGE SCALE GENOMIC DNA]</scope>
    <source>
        <strain evidence="1 2">MD-104</strain>
    </source>
</reference>
<accession>A0A2H3K1B0</accession>
<protein>
    <submittedName>
        <fullName evidence="1">Uncharacterized protein</fullName>
    </submittedName>
</protein>
<evidence type="ECO:0000313" key="1">
    <source>
        <dbReference type="EMBL" id="PCH42804.1"/>
    </source>
</evidence>
<sequence>MSSSILPTKTVNDVVPPRPRPHKRLLAEYTVTETLAPEHLATEVDKTIDWPTIRTITFDFYRVTKNYTGYGSIAQYRRQDNHWRISQEVWQYVKSFKRWPSESIRILFAIPGYSQCMKKVEGVKEMSPTELAVTICGAFVRFLQRLKNCASMQDSELFTDLSEESIYLVSLNQITADIFQVIMAIGPDPTTLDLERDAPPVTFRPHDDQNHLRMFRQHPVAPYAETYQRVNDVQRLVLRSDCIDFWLFKEKTKTGSHIYPSLWDLSDEQLIRDNLEQAALRPFWNLEGGPPTNKIFIWFHWPGESLKSSYTYMEEVQGISEKTTLRDLCRHLGTASHRFYEAPYVESIVYYENLALQPRRFYGSPYERSDYDLPKWIHPVSLEGYPPESSKFGHREFRLNNIFLKCLRQYNGTNHFIAQLLAHNIVAEGPLEPDYAKSPSKFYSSESRICSL</sequence>
<proteinExistence type="predicted"/>
<dbReference type="AlphaFoldDB" id="A0A2H3K1B0"/>